<evidence type="ECO:0000256" key="3">
    <source>
        <dbReference type="ARBA" id="ARBA00022741"/>
    </source>
</evidence>
<dbReference type="EMBL" id="JAHHIF010000012">
    <property type="protein sequence ID" value="MBW4544943.1"/>
    <property type="molecule type" value="Genomic_DNA"/>
</dbReference>
<comment type="similarity">
    <text evidence="1">Belongs to the Nudix hydrolase family.</text>
</comment>
<evidence type="ECO:0000256" key="5">
    <source>
        <dbReference type="ARBA" id="ARBA00032644"/>
    </source>
</evidence>
<dbReference type="GO" id="GO:0000166">
    <property type="term" value="F:nucleotide binding"/>
    <property type="evidence" value="ECO:0007669"/>
    <property type="project" value="UniProtKB-KW"/>
</dbReference>
<dbReference type="PROSITE" id="PS51462">
    <property type="entry name" value="NUDIX"/>
    <property type="match status" value="1"/>
</dbReference>
<evidence type="ECO:0000259" key="6">
    <source>
        <dbReference type="PROSITE" id="PS51462"/>
    </source>
</evidence>
<sequence length="146" mass="17165">MRQVKSCGVIVMRTKPQLSFLLMQHPTRYDLPKGHIEAGEDEWSCALRELYEETGIEASSLKLDERFRFTITYQARYKRFGSETVEKTLVIFLGLLEQDVTIKLTEHSSYTWISWHPPHAIQEQTIDPLLEQLEHYLRKENLNAKV</sequence>
<dbReference type="InterPro" id="IPR020084">
    <property type="entry name" value="NUDIX_hydrolase_CS"/>
</dbReference>
<dbReference type="GO" id="GO:0006167">
    <property type="term" value="P:AMP biosynthetic process"/>
    <property type="evidence" value="ECO:0007669"/>
    <property type="project" value="TreeGrafter"/>
</dbReference>
<evidence type="ECO:0000256" key="4">
    <source>
        <dbReference type="ARBA" id="ARBA00022801"/>
    </source>
</evidence>
<proteinExistence type="inferred from homology"/>
<dbReference type="InterPro" id="IPR000086">
    <property type="entry name" value="NUDIX_hydrolase_dom"/>
</dbReference>
<dbReference type="PROSITE" id="PS00893">
    <property type="entry name" value="NUDIX_BOX"/>
    <property type="match status" value="1"/>
</dbReference>
<keyword evidence="3" id="KW-0547">Nucleotide-binding</keyword>
<evidence type="ECO:0000256" key="1">
    <source>
        <dbReference type="ARBA" id="ARBA00005582"/>
    </source>
</evidence>
<dbReference type="AlphaFoldDB" id="A0A951PLL1"/>
<dbReference type="InterPro" id="IPR051325">
    <property type="entry name" value="Nudix_hydrolase_domain"/>
</dbReference>
<organism evidence="7 8">
    <name type="scientific">Symplocastrum torsivum CPER-KK1</name>
    <dbReference type="NCBI Taxonomy" id="450513"/>
    <lineage>
        <taxon>Bacteria</taxon>
        <taxon>Bacillati</taxon>
        <taxon>Cyanobacteriota</taxon>
        <taxon>Cyanophyceae</taxon>
        <taxon>Oscillatoriophycideae</taxon>
        <taxon>Oscillatoriales</taxon>
        <taxon>Microcoleaceae</taxon>
        <taxon>Symplocastrum</taxon>
    </lineage>
</organism>
<protein>
    <recommendedName>
        <fullName evidence="2">Bis(5'-nucleosyl)-tetraphosphatase [asymmetrical]</fullName>
    </recommendedName>
    <alternativeName>
        <fullName evidence="5">Diadenosine 5',5'''-P1,P4-tetraphosphate asymmetrical hydrolase</fullName>
    </alternativeName>
</protein>
<comment type="caution">
    <text evidence="7">The sequence shown here is derived from an EMBL/GenBank/DDBJ whole genome shotgun (WGS) entry which is preliminary data.</text>
</comment>
<dbReference type="InterPro" id="IPR003565">
    <property type="entry name" value="Tetra_PHTase"/>
</dbReference>
<name>A0A951PLL1_9CYAN</name>
<accession>A0A951PLL1</accession>
<dbReference type="PANTHER" id="PTHR21340:SF0">
    <property type="entry name" value="BIS(5'-NUCLEOSYL)-TETRAPHOSPHATASE [ASYMMETRICAL]"/>
    <property type="match status" value="1"/>
</dbReference>
<reference evidence="7" key="1">
    <citation type="submission" date="2021-05" db="EMBL/GenBank/DDBJ databases">
        <authorList>
            <person name="Pietrasiak N."/>
            <person name="Ward R."/>
            <person name="Stajich J.E."/>
            <person name="Kurbessoian T."/>
        </authorList>
    </citation>
    <scope>NUCLEOTIDE SEQUENCE</scope>
    <source>
        <strain evidence="7">CPER-KK1</strain>
    </source>
</reference>
<keyword evidence="4" id="KW-0378">Hydrolase</keyword>
<gene>
    <name evidence="7" type="ORF">KME25_10935</name>
</gene>
<dbReference type="Proteomes" id="UP000753908">
    <property type="component" value="Unassembled WGS sequence"/>
</dbReference>
<evidence type="ECO:0000313" key="7">
    <source>
        <dbReference type="EMBL" id="MBW4544943.1"/>
    </source>
</evidence>
<dbReference type="CDD" id="cd03428">
    <property type="entry name" value="NUDIX_Ap4A_Nudt2"/>
    <property type="match status" value="1"/>
</dbReference>
<dbReference type="PANTHER" id="PTHR21340">
    <property type="entry name" value="DIADENOSINE 5,5-P1,P4-TETRAPHOSPHATE PYROPHOSPHOHYDROLASE MUTT"/>
    <property type="match status" value="1"/>
</dbReference>
<dbReference type="GO" id="GO:0006754">
    <property type="term" value="P:ATP biosynthetic process"/>
    <property type="evidence" value="ECO:0007669"/>
    <property type="project" value="TreeGrafter"/>
</dbReference>
<dbReference type="Gene3D" id="3.90.79.10">
    <property type="entry name" value="Nucleoside Triphosphate Pyrophosphohydrolase"/>
    <property type="match status" value="1"/>
</dbReference>
<dbReference type="SUPFAM" id="SSF55811">
    <property type="entry name" value="Nudix"/>
    <property type="match status" value="1"/>
</dbReference>
<reference evidence="7" key="2">
    <citation type="journal article" date="2022" name="Microbiol. Resour. Announc.">
        <title>Metagenome Sequencing to Explore Phylogenomics of Terrestrial Cyanobacteria.</title>
        <authorList>
            <person name="Ward R.D."/>
            <person name="Stajich J.E."/>
            <person name="Johansen J.R."/>
            <person name="Huntemann M."/>
            <person name="Clum A."/>
            <person name="Foster B."/>
            <person name="Foster B."/>
            <person name="Roux S."/>
            <person name="Palaniappan K."/>
            <person name="Varghese N."/>
            <person name="Mukherjee S."/>
            <person name="Reddy T.B.K."/>
            <person name="Daum C."/>
            <person name="Copeland A."/>
            <person name="Chen I.A."/>
            <person name="Ivanova N.N."/>
            <person name="Kyrpides N.C."/>
            <person name="Shapiro N."/>
            <person name="Eloe-Fadrosh E.A."/>
            <person name="Pietrasiak N."/>
        </authorList>
    </citation>
    <scope>NUCLEOTIDE SEQUENCE</scope>
    <source>
        <strain evidence="7">CPER-KK1</strain>
    </source>
</reference>
<dbReference type="GO" id="GO:0004081">
    <property type="term" value="F:bis(5'-nucleosyl)-tetraphosphatase (asymmetrical) activity"/>
    <property type="evidence" value="ECO:0007669"/>
    <property type="project" value="TreeGrafter"/>
</dbReference>
<dbReference type="Pfam" id="PF00293">
    <property type="entry name" value="NUDIX"/>
    <property type="match status" value="1"/>
</dbReference>
<evidence type="ECO:0000313" key="8">
    <source>
        <dbReference type="Proteomes" id="UP000753908"/>
    </source>
</evidence>
<dbReference type="InterPro" id="IPR015797">
    <property type="entry name" value="NUDIX_hydrolase-like_dom_sf"/>
</dbReference>
<evidence type="ECO:0000256" key="2">
    <source>
        <dbReference type="ARBA" id="ARBA00018911"/>
    </source>
</evidence>
<feature type="domain" description="Nudix hydrolase" evidence="6">
    <location>
        <begin position="2"/>
        <end position="134"/>
    </location>
</feature>